<dbReference type="AlphaFoldDB" id="A0A1G4JGG6"/>
<evidence type="ECO:0000256" key="3">
    <source>
        <dbReference type="ARBA" id="ARBA00018310"/>
    </source>
</evidence>
<dbReference type="GO" id="GO:0007096">
    <property type="term" value="P:regulation of exit from mitosis"/>
    <property type="evidence" value="ECO:0007669"/>
    <property type="project" value="TreeGrafter"/>
</dbReference>
<comment type="function">
    <text evidence="7">Member of a perinuclear network that controls recombination at multiple loci to maintain genome stability. Required for rDNA repeat stability.</text>
</comment>
<name>A0A1G4JGG6_9SACH</name>
<dbReference type="Proteomes" id="UP000191024">
    <property type="component" value="Chromosome D"/>
</dbReference>
<accession>A0A1G4JGG6</accession>
<proteinExistence type="inferred from homology"/>
<dbReference type="EMBL" id="LT598463">
    <property type="protein sequence ID" value="SCU89328.1"/>
    <property type="molecule type" value="Genomic_DNA"/>
</dbReference>
<dbReference type="STRING" id="1230905.A0A1G4JGG6"/>
<comment type="subcellular location">
    <subcellularLocation>
        <location evidence="1">Nucleus membrane</location>
        <topology evidence="1">Multi-pass membrane protein</topology>
    </subcellularLocation>
</comment>
<organism evidence="9 10">
    <name type="scientific">Lachancea mirantina</name>
    <dbReference type="NCBI Taxonomy" id="1230905"/>
    <lineage>
        <taxon>Eukaryota</taxon>
        <taxon>Fungi</taxon>
        <taxon>Dikarya</taxon>
        <taxon>Ascomycota</taxon>
        <taxon>Saccharomycotina</taxon>
        <taxon>Saccharomycetes</taxon>
        <taxon>Saccharomycetales</taxon>
        <taxon>Saccharomycetaceae</taxon>
        <taxon>Lachancea</taxon>
    </lineage>
</organism>
<feature type="region of interest" description="Disordered" evidence="8">
    <location>
        <begin position="534"/>
        <end position="590"/>
    </location>
</feature>
<dbReference type="InterPro" id="IPR018819">
    <property type="entry name" value="Nur1/Mug154"/>
</dbReference>
<feature type="region of interest" description="Disordered" evidence="8">
    <location>
        <begin position="419"/>
        <end position="444"/>
    </location>
</feature>
<evidence type="ECO:0000313" key="9">
    <source>
        <dbReference type="EMBL" id="SCU89328.1"/>
    </source>
</evidence>
<dbReference type="PANTHER" id="PTHR28293">
    <property type="entry name" value="NUCLEAR RIM PROTEIN 1"/>
    <property type="match status" value="1"/>
</dbReference>
<dbReference type="PANTHER" id="PTHR28293:SF1">
    <property type="entry name" value="NUCLEAR RIM PROTEIN 1"/>
    <property type="match status" value="1"/>
</dbReference>
<evidence type="ECO:0000256" key="6">
    <source>
        <dbReference type="ARBA" id="ARBA00023136"/>
    </source>
</evidence>
<keyword evidence="4" id="KW-0812">Transmembrane</keyword>
<evidence type="ECO:0000256" key="2">
    <source>
        <dbReference type="ARBA" id="ARBA00007900"/>
    </source>
</evidence>
<evidence type="ECO:0000256" key="7">
    <source>
        <dbReference type="ARBA" id="ARBA00024979"/>
    </source>
</evidence>
<keyword evidence="6" id="KW-0472">Membrane</keyword>
<feature type="compositionally biased region" description="Polar residues" evidence="8">
    <location>
        <begin position="488"/>
        <end position="504"/>
    </location>
</feature>
<sequence length="590" mass="67330">MIPSQRFHDSLNLRGEESPDCIPEESYQNHNLGDDEDHEKTLIRKIVSIFTISPYDWQFILTEFIYSIDWDAKANPVARPMGHALTFGFYGMRLLQDALIKPNQHHLNTPSDAFNLAQSKTLMEYGLPNQVLRGNVLRSNSQADWYLLALSQLSAFFKVSIAILLLTNAYLSCSFLFAHYQSYSLFHCRGRPSSRNVVKHSLHDLDYQSVEDVSKSSLWTMIKFVFTSRKSSEVGEPADQFYYELKKWSPGKFETNLFATFSPTCVLFLLFTEVSFLTLIPVLCHQCVFWFLVCNRYEDRIDDEICLKNAMMAELDAKLIKPKSSIKTQDLMIGASQNDNFAEVYPSFTTTRSHLFQTHNVAGNVVVERYNEVTGMFQDVNKPVHRIHGRSHAYHHPARGNELRGARVRGLYSDRHFGTSRFSTPAKNRKKWTESLSEPSTPRLRPSYINVADASMVGNDSAMSKGSLGLHESIRAKANASLARRRNSTSPTKHTNSFYNTTYNRTPQRPFHVADSTVSFSMDVPDDEMPFEEVARRGRKHEQSPLYFGELNERSISRTSARSSRNASISPAKSSLLGRRDSFSGRPPFR</sequence>
<feature type="compositionally biased region" description="Low complexity" evidence="8">
    <location>
        <begin position="557"/>
        <end position="570"/>
    </location>
</feature>
<keyword evidence="10" id="KW-1185">Reference proteome</keyword>
<evidence type="ECO:0000256" key="5">
    <source>
        <dbReference type="ARBA" id="ARBA00022989"/>
    </source>
</evidence>
<dbReference type="OrthoDB" id="3363151at2759"/>
<protein>
    <recommendedName>
        <fullName evidence="3">Nuclear rim protein 1</fullName>
    </recommendedName>
</protein>
<reference evidence="9 10" key="1">
    <citation type="submission" date="2016-03" db="EMBL/GenBank/DDBJ databases">
        <authorList>
            <person name="Devillers H."/>
        </authorList>
    </citation>
    <scope>NUCLEOTIDE SEQUENCE [LARGE SCALE GENOMIC DNA]</scope>
    <source>
        <strain evidence="9">CBS 11717</strain>
    </source>
</reference>
<evidence type="ECO:0000256" key="4">
    <source>
        <dbReference type="ARBA" id="ARBA00022692"/>
    </source>
</evidence>
<keyword evidence="5" id="KW-1133">Transmembrane helix</keyword>
<evidence type="ECO:0000256" key="8">
    <source>
        <dbReference type="SAM" id="MobiDB-lite"/>
    </source>
</evidence>
<dbReference type="Pfam" id="PF10332">
    <property type="entry name" value="DUF2418"/>
    <property type="match status" value="1"/>
</dbReference>
<evidence type="ECO:0000313" key="10">
    <source>
        <dbReference type="Proteomes" id="UP000191024"/>
    </source>
</evidence>
<dbReference type="GO" id="GO:0031965">
    <property type="term" value="C:nuclear membrane"/>
    <property type="evidence" value="ECO:0007669"/>
    <property type="project" value="UniProtKB-SubCell"/>
</dbReference>
<comment type="similarity">
    <text evidence="2">Belongs to the NUR1 family.</text>
</comment>
<dbReference type="GO" id="GO:0043007">
    <property type="term" value="P:maintenance of rDNA"/>
    <property type="evidence" value="ECO:0007669"/>
    <property type="project" value="TreeGrafter"/>
</dbReference>
<evidence type="ECO:0000256" key="1">
    <source>
        <dbReference type="ARBA" id="ARBA00004232"/>
    </source>
</evidence>
<feature type="region of interest" description="Disordered" evidence="8">
    <location>
        <begin position="480"/>
        <end position="504"/>
    </location>
</feature>
<gene>
    <name evidence="9" type="ORF">LAMI_0D13168G</name>
</gene>